<reference evidence="3 4" key="1">
    <citation type="submission" date="2017-10" db="EMBL/GenBank/DDBJ databases">
        <title>Bifidobacterium genomics.</title>
        <authorList>
            <person name="Lugli G.A."/>
            <person name="Milani C."/>
            <person name="Mancabelli L."/>
        </authorList>
    </citation>
    <scope>NUCLEOTIDE SEQUENCE [LARGE SCALE GENOMIC DNA]</scope>
    <source>
        <strain evidence="3 4">1747B</strain>
    </source>
</reference>
<dbReference type="InterPro" id="IPR049577">
    <property type="entry name" value="GMPP_N"/>
</dbReference>
<dbReference type="AlphaFoldDB" id="A0A2N3QVF9"/>
<dbReference type="PANTHER" id="PTHR46390">
    <property type="entry name" value="MANNOSE-1-PHOSPHATE GUANYLYLTRANSFERASE"/>
    <property type="match status" value="1"/>
</dbReference>
<evidence type="ECO:0000313" key="4">
    <source>
        <dbReference type="Proteomes" id="UP000233722"/>
    </source>
</evidence>
<dbReference type="InterPro" id="IPR051161">
    <property type="entry name" value="Mannose-6P_isomerase_type2"/>
</dbReference>
<dbReference type="Gene3D" id="3.90.550.10">
    <property type="entry name" value="Spore Coat Polysaccharide Biosynthesis Protein SpsA, Chain A"/>
    <property type="match status" value="1"/>
</dbReference>
<feature type="domain" description="Nucleotidyl transferase" evidence="1">
    <location>
        <begin position="71"/>
        <end position="382"/>
    </location>
</feature>
<dbReference type="InterPro" id="IPR005835">
    <property type="entry name" value="NTP_transferase_dom"/>
</dbReference>
<evidence type="ECO:0000313" key="3">
    <source>
        <dbReference type="EMBL" id="PKU96139.1"/>
    </source>
</evidence>
<feature type="domain" description="MannoseP isomerase/GMP-like beta-helix" evidence="2">
    <location>
        <begin position="404"/>
        <end position="455"/>
    </location>
</feature>
<dbReference type="GO" id="GO:0004475">
    <property type="term" value="F:mannose-1-phosphate guanylyltransferase (GTP) activity"/>
    <property type="evidence" value="ECO:0007669"/>
    <property type="project" value="InterPro"/>
</dbReference>
<dbReference type="CDD" id="cd02509">
    <property type="entry name" value="GDP-M1P_Guanylyltransferase"/>
    <property type="match status" value="1"/>
</dbReference>
<dbReference type="Proteomes" id="UP000233722">
    <property type="component" value="Unassembled WGS sequence"/>
</dbReference>
<name>A0A2N3QVF9_9BIFI</name>
<evidence type="ECO:0000259" key="1">
    <source>
        <dbReference type="Pfam" id="PF00483"/>
    </source>
</evidence>
<dbReference type="EMBL" id="PCHA01000014">
    <property type="protein sequence ID" value="PKU96139.1"/>
    <property type="molecule type" value="Genomic_DNA"/>
</dbReference>
<gene>
    <name evidence="3" type="ORF">CQR45_0261</name>
</gene>
<dbReference type="PANTHER" id="PTHR46390:SF1">
    <property type="entry name" value="MANNOSE-1-PHOSPHATE GUANYLYLTRANSFERASE"/>
    <property type="match status" value="1"/>
</dbReference>
<comment type="caution">
    <text evidence="3">The sequence shown here is derived from an EMBL/GenBank/DDBJ whole genome shotgun (WGS) entry which is preliminary data.</text>
</comment>
<keyword evidence="3" id="KW-0548">Nucleotidyltransferase</keyword>
<sequence>MIFLCGFLTKVMQCAPMRDDSLCRIDIYHDCTQHGPDCVQFVRNRLTYPYLCATGTAKIIPMTNGFDDFYAIIPAGGTGTRLWPLSRERRPKFFYDLLGQGRTLIQSTYDRLAQICGMDHVCVSTGDCHVATVREQLPEIGADQIFAEPAPRDSTAAIALATAVLARRNGGDIVVGSFAADHVIRGKIAFIEAVRQAVETARAGYVTTIGIAASRPSTAFGYIHEGPSLAEQIPNAPSACIVERFVEKPNAATAQAYLSTGEYRWNAGMFVMRADVLLDHLHAHKPQLARAIDAIADAIIDDDRAFERACTEAHERGENQLETVARADFHEHRDEAMHAHWPSIEKIAFDYAVAEPLSVEGGVAMIPGDFGWDDVGDFNSVAALLPSVNERNIKVLGNVDDVAYLDSAGDVVVPNSGRTIALLGVNDMVVVDTPDALLIAPRARSQEVKAMVKHLADSGHENLL</sequence>
<dbReference type="InterPro" id="IPR054566">
    <property type="entry name" value="ManC/GMP-like_b-helix"/>
</dbReference>
<proteinExistence type="predicted"/>
<keyword evidence="3" id="KW-0808">Transferase</keyword>
<dbReference type="Pfam" id="PF00483">
    <property type="entry name" value="NTP_transferase"/>
    <property type="match status" value="1"/>
</dbReference>
<organism evidence="3 4">
    <name type="scientific">Bifidobacterium pseudolongum subsp. globosum</name>
    <dbReference type="NCBI Taxonomy" id="1690"/>
    <lineage>
        <taxon>Bacteria</taxon>
        <taxon>Bacillati</taxon>
        <taxon>Actinomycetota</taxon>
        <taxon>Actinomycetes</taxon>
        <taxon>Bifidobacteriales</taxon>
        <taxon>Bifidobacteriaceae</taxon>
        <taxon>Bifidobacterium</taxon>
    </lineage>
</organism>
<dbReference type="GO" id="GO:0009298">
    <property type="term" value="P:GDP-mannose biosynthetic process"/>
    <property type="evidence" value="ECO:0007669"/>
    <property type="project" value="TreeGrafter"/>
</dbReference>
<dbReference type="Pfam" id="PF22640">
    <property type="entry name" value="ManC_GMP_beta-helix"/>
    <property type="match status" value="1"/>
</dbReference>
<accession>A0A2N3QVF9</accession>
<protein>
    <submittedName>
        <fullName evidence="3">Mannose-1-phosphate guanylyltransferase</fullName>
    </submittedName>
</protein>
<dbReference type="InterPro" id="IPR029044">
    <property type="entry name" value="Nucleotide-diphossugar_trans"/>
</dbReference>
<dbReference type="SUPFAM" id="SSF53448">
    <property type="entry name" value="Nucleotide-diphospho-sugar transferases"/>
    <property type="match status" value="1"/>
</dbReference>
<evidence type="ECO:0000259" key="2">
    <source>
        <dbReference type="Pfam" id="PF22640"/>
    </source>
</evidence>
<dbReference type="SUPFAM" id="SSF159283">
    <property type="entry name" value="Guanosine diphospho-D-mannose pyrophosphorylase/mannose-6-phosphate isomerase linker domain"/>
    <property type="match status" value="1"/>
</dbReference>